<accession>A0A0J6RXA1</accession>
<dbReference type="Proteomes" id="UP000035955">
    <property type="component" value="Unassembled WGS sequence"/>
</dbReference>
<dbReference type="PATRIC" id="fig|298794.3.peg.5340"/>
<dbReference type="EMBL" id="LABY01000375">
    <property type="protein sequence ID" value="KMO27480.1"/>
    <property type="molecule type" value="Genomic_DNA"/>
</dbReference>
<proteinExistence type="predicted"/>
<keyword evidence="2" id="KW-1185">Reference proteome</keyword>
<dbReference type="OrthoDB" id="9429635at2"/>
<evidence type="ECO:0000313" key="1">
    <source>
        <dbReference type="EMBL" id="KMO27480.1"/>
    </source>
</evidence>
<gene>
    <name evidence="1" type="ORF">VQ02_33200</name>
</gene>
<organism evidence="1 2">
    <name type="scientific">Methylobacterium variabile</name>
    <dbReference type="NCBI Taxonomy" id="298794"/>
    <lineage>
        <taxon>Bacteria</taxon>
        <taxon>Pseudomonadati</taxon>
        <taxon>Pseudomonadota</taxon>
        <taxon>Alphaproteobacteria</taxon>
        <taxon>Hyphomicrobiales</taxon>
        <taxon>Methylobacteriaceae</taxon>
        <taxon>Methylobacterium</taxon>
    </lineage>
</organism>
<sequence length="136" mass="15224">MTLFHYPPGGGWRLIEVAQPTWDRVEQAIRGLDDCEHPIVQLSRCDVATCMDDEASLNIVGGADVGYALFATMGAWLFEDPSGSSEPVRLWQSDQGYWCERRNLLVSVEDVLHLVWAYCDGRSFSEMTQIAGQLTP</sequence>
<name>A0A0J6RXA1_9HYPH</name>
<reference evidence="1 2" key="1">
    <citation type="submission" date="2015-03" db="EMBL/GenBank/DDBJ databases">
        <title>Genome sequencing of Methylobacterium variabile DSM 16961.</title>
        <authorList>
            <person name="Chaudhry V."/>
            <person name="Patil P.B."/>
        </authorList>
    </citation>
    <scope>NUCLEOTIDE SEQUENCE [LARGE SCALE GENOMIC DNA]</scope>
    <source>
        <strain evidence="1 2">DSM 16961</strain>
    </source>
</reference>
<evidence type="ECO:0000313" key="2">
    <source>
        <dbReference type="Proteomes" id="UP000035955"/>
    </source>
</evidence>
<protein>
    <submittedName>
        <fullName evidence="1">Uncharacterized protein</fullName>
    </submittedName>
</protein>
<dbReference type="RefSeq" id="WP_048448530.1">
    <property type="nucleotide sequence ID" value="NZ_LABY01000375.1"/>
</dbReference>
<comment type="caution">
    <text evidence="1">The sequence shown here is derived from an EMBL/GenBank/DDBJ whole genome shotgun (WGS) entry which is preliminary data.</text>
</comment>
<dbReference type="AlphaFoldDB" id="A0A0J6RXA1"/>